<dbReference type="Gene3D" id="3.20.20.80">
    <property type="entry name" value="Glycosidases"/>
    <property type="match status" value="1"/>
</dbReference>
<evidence type="ECO:0000313" key="8">
    <source>
        <dbReference type="EMBL" id="CAF0954720.1"/>
    </source>
</evidence>
<evidence type="ECO:0000259" key="7">
    <source>
        <dbReference type="Pfam" id="PF21365"/>
    </source>
</evidence>
<feature type="signal peptide" evidence="5">
    <location>
        <begin position="1"/>
        <end position="18"/>
    </location>
</feature>
<keyword evidence="9" id="KW-1185">Reference proteome</keyword>
<evidence type="ECO:0000313" key="9">
    <source>
        <dbReference type="Proteomes" id="UP000663879"/>
    </source>
</evidence>
<dbReference type="SUPFAM" id="SSF51011">
    <property type="entry name" value="Glycosyl hydrolase domain"/>
    <property type="match status" value="1"/>
</dbReference>
<dbReference type="Pfam" id="PF01055">
    <property type="entry name" value="Glyco_hydro_31_2nd"/>
    <property type="match status" value="1"/>
</dbReference>
<evidence type="ECO:0000256" key="1">
    <source>
        <dbReference type="ARBA" id="ARBA00007806"/>
    </source>
</evidence>
<name>A0A814DB56_9BILA</name>
<evidence type="ECO:0000259" key="6">
    <source>
        <dbReference type="Pfam" id="PF01055"/>
    </source>
</evidence>
<dbReference type="PANTHER" id="PTHR43053">
    <property type="entry name" value="GLYCOSIDASE FAMILY 31"/>
    <property type="match status" value="1"/>
</dbReference>
<evidence type="ECO:0000256" key="4">
    <source>
        <dbReference type="RuleBase" id="RU361185"/>
    </source>
</evidence>
<keyword evidence="5" id="KW-0732">Signal</keyword>
<accession>A0A814DB56</accession>
<dbReference type="OrthoDB" id="10070917at2759"/>
<sequence length="583" mass="68293">MLIKSIFLLFLITYNCKADLLNVEKVYLAEAPYAPWAHSHWIWLANPDENQTSIIKLLDDYKSYSIPVGGINLDSSWPDKYQNFKWNSKKFPNPKQMIDYIHSQNVKVITWITSMVNNDSTNFQEGKQKGYFLNNGKLIKWWRGNGALLDYSNPNAVAWWHDQMDYLLDIGIDGWKCDGTDPYILELIDAKGYKGHITEREYADCYYRDFYYHSKAKRGEALIWARPVDNYKNTLFLNYAPKDVMFSGWVGDQTGNWEGLKSALTNIIHSAWNNYLNFGMDIGGYRNDKSKLGREKEVFIRWFQLGAFLPLMENGGNGEHRPWIFGQDVLENYRKFAWIHNDLSPFFLSSGTECFLKNISVIEPIAKKKIPNRVPSTFDYIINHDLFISPIIENTTDLNLKFPEKNEAWTYWFRANLTMKGSVKKFKIPYNEYPVFIRDGSIIPLNVQSNYSNMGTEYSKDFITILITRPKHGKHEKSIHEYKSSGYVVRYDLKNLLNQIDIEISANGNNKYIILLNGINTEHSNCLLEDEKDKFIPLPERNKSNMFWTDKKSSFFKENINQMYIKLVDKNDRGIHLRVKRIY</sequence>
<dbReference type="InterPro" id="IPR017853">
    <property type="entry name" value="GH"/>
</dbReference>
<dbReference type="GO" id="GO:0004553">
    <property type="term" value="F:hydrolase activity, hydrolyzing O-glycosyl compounds"/>
    <property type="evidence" value="ECO:0007669"/>
    <property type="project" value="InterPro"/>
</dbReference>
<dbReference type="InterPro" id="IPR000322">
    <property type="entry name" value="Glyco_hydro_31_TIM"/>
</dbReference>
<comment type="caution">
    <text evidence="8">The sequence shown here is derived from an EMBL/GenBank/DDBJ whole genome shotgun (WGS) entry which is preliminary data.</text>
</comment>
<evidence type="ECO:0000256" key="3">
    <source>
        <dbReference type="ARBA" id="ARBA00023295"/>
    </source>
</evidence>
<reference evidence="8" key="1">
    <citation type="submission" date="2021-02" db="EMBL/GenBank/DDBJ databases">
        <authorList>
            <person name="Nowell W R."/>
        </authorList>
    </citation>
    <scope>NUCLEOTIDE SEQUENCE</scope>
    <source>
        <strain evidence="8">Ploen Becks lab</strain>
    </source>
</reference>
<keyword evidence="2 4" id="KW-0378">Hydrolase</keyword>
<dbReference type="Gene3D" id="2.60.40.4040">
    <property type="match status" value="1"/>
</dbReference>
<dbReference type="Proteomes" id="UP000663879">
    <property type="component" value="Unassembled WGS sequence"/>
</dbReference>
<proteinExistence type="inferred from homology"/>
<keyword evidence="3 4" id="KW-0326">Glycosidase</keyword>
<feature type="domain" description="Glycoside hydrolase family 31 TIM barrel" evidence="6">
    <location>
        <begin position="36"/>
        <end position="347"/>
    </location>
</feature>
<protein>
    <submittedName>
        <fullName evidence="8">Uncharacterized protein</fullName>
    </submittedName>
</protein>
<dbReference type="EMBL" id="CAJNOC010002847">
    <property type="protein sequence ID" value="CAF0954720.1"/>
    <property type="molecule type" value="Genomic_DNA"/>
</dbReference>
<evidence type="ECO:0000256" key="2">
    <source>
        <dbReference type="ARBA" id="ARBA00022801"/>
    </source>
</evidence>
<dbReference type="SUPFAM" id="SSF51445">
    <property type="entry name" value="(Trans)glycosidases"/>
    <property type="match status" value="1"/>
</dbReference>
<dbReference type="Pfam" id="PF21365">
    <property type="entry name" value="Glyco_hydro_31_3rd"/>
    <property type="match status" value="1"/>
</dbReference>
<dbReference type="GO" id="GO:0005975">
    <property type="term" value="P:carbohydrate metabolic process"/>
    <property type="evidence" value="ECO:0007669"/>
    <property type="project" value="InterPro"/>
</dbReference>
<feature type="chain" id="PRO_5032743851" evidence="5">
    <location>
        <begin position="19"/>
        <end position="583"/>
    </location>
</feature>
<evidence type="ECO:0000256" key="5">
    <source>
        <dbReference type="SAM" id="SignalP"/>
    </source>
</evidence>
<dbReference type="AlphaFoldDB" id="A0A814DB56"/>
<comment type="similarity">
    <text evidence="1 4">Belongs to the glycosyl hydrolase 31 family.</text>
</comment>
<feature type="domain" description="Glycosyl hydrolase family 31 C-terminal" evidence="7">
    <location>
        <begin position="379"/>
        <end position="443"/>
    </location>
</feature>
<gene>
    <name evidence="8" type="ORF">OXX778_LOCUS14133</name>
</gene>
<dbReference type="InterPro" id="IPR048395">
    <property type="entry name" value="Glyco_hydro_31_C"/>
</dbReference>
<organism evidence="8 9">
    <name type="scientific">Brachionus calyciflorus</name>
    <dbReference type="NCBI Taxonomy" id="104777"/>
    <lineage>
        <taxon>Eukaryota</taxon>
        <taxon>Metazoa</taxon>
        <taxon>Spiralia</taxon>
        <taxon>Gnathifera</taxon>
        <taxon>Rotifera</taxon>
        <taxon>Eurotatoria</taxon>
        <taxon>Monogononta</taxon>
        <taxon>Pseudotrocha</taxon>
        <taxon>Ploima</taxon>
        <taxon>Brachionidae</taxon>
        <taxon>Brachionus</taxon>
    </lineage>
</organism>
<dbReference type="PANTHER" id="PTHR43053:SF4">
    <property type="entry name" value="MYOGENESIS-REGULATING GLYCOSIDASE"/>
    <property type="match status" value="1"/>
</dbReference>
<dbReference type="InterPro" id="IPR050985">
    <property type="entry name" value="Alpha-glycosidase_related"/>
</dbReference>